<dbReference type="FunFam" id="3.40.50.300:FF:001077">
    <property type="entry name" value="Uncharacterized protein, isoform A"/>
    <property type="match status" value="1"/>
</dbReference>
<reference evidence="11" key="1">
    <citation type="submission" date="2021-12" db="EMBL/GenBank/DDBJ databases">
        <authorList>
            <person name="Martin H S."/>
        </authorList>
    </citation>
    <scope>NUCLEOTIDE SEQUENCE</scope>
</reference>
<dbReference type="GO" id="GO:0005886">
    <property type="term" value="C:plasma membrane"/>
    <property type="evidence" value="ECO:0007669"/>
    <property type="project" value="TreeGrafter"/>
</dbReference>
<dbReference type="PROSITE" id="PS50893">
    <property type="entry name" value="ABC_TRANSPORTER_2"/>
    <property type="match status" value="1"/>
</dbReference>
<feature type="transmembrane region" description="Helical" evidence="9">
    <location>
        <begin position="421"/>
        <end position="442"/>
    </location>
</feature>
<sequence>MGLKYVRFESQHKMDLEFRNVTYTVYNKIVKGAGKQVIKGVSGRFMSGQLIAIMGPSGAGKSSLLNVISGLKSAGVSGELLVNGQTRNEQYFKRSSCYITQEDLHQPLLTVREAMDVAAKFKLPKGAKIPSEDILHQLGLLEHQHTRTDKLSGGQRKRLSIALELVNNPPVFFLDEPTSGLDTVTTSQCVKLLRQLARQGRTVVCTIHQPPASLFEMFDQAYILADGRCIYQGDTDAMVPFLSTVGLTCPRHHNPADFIIEMTEDPQNIKMLCDEMLNGRIYKSAKVDSTPIEPVNNLQLKVCYQIEDESGETEIVLSNEKCTYTVKQLNEASNSTISLSQISRDDSSLAWMKMQNTTNQYPTTYFEQFRILLCRMLLQISRNRQGLWIQTIHHLMCSVLIGLCFFGTANDGTQMFNHLKFCVGLVIFFSYTQIMVPVLVYPQEVKLVKKEHFNSWYSLFPYYAALTVSKLPVQISLNLLFCTIVFFMVGVPFSVARFMVFCIVGNLVSLVSEGIGMAIGSVFSVRNGCAIGPAAIAPFLGLAIYGFDFAHKIPLLMNILMKTSFIRCGVVAMVLTVFGFGRKPLECDDVYCHFAKPDVLLKYLDIENSSVWLEIAIMFGIMVSFRFLCYMGLRHRFAT</sequence>
<evidence type="ECO:0000313" key="11">
    <source>
        <dbReference type="EMBL" id="CAH0729578.1"/>
    </source>
</evidence>
<dbReference type="InterPro" id="IPR050352">
    <property type="entry name" value="ABCG_transporters"/>
</dbReference>
<feature type="transmembrane region" description="Helical" evidence="9">
    <location>
        <begin position="498"/>
        <end position="524"/>
    </location>
</feature>
<evidence type="ECO:0000256" key="6">
    <source>
        <dbReference type="ARBA" id="ARBA00022840"/>
    </source>
</evidence>
<evidence type="ECO:0000256" key="2">
    <source>
        <dbReference type="ARBA" id="ARBA00005814"/>
    </source>
</evidence>
<dbReference type="PANTHER" id="PTHR48041:SF105">
    <property type="entry name" value="FI02074P"/>
    <property type="match status" value="1"/>
</dbReference>
<dbReference type="EMBL" id="OV170228">
    <property type="protein sequence ID" value="CAH0729578.1"/>
    <property type="molecule type" value="Genomic_DNA"/>
</dbReference>
<accession>A0A8J9VTG5</accession>
<evidence type="ECO:0000259" key="10">
    <source>
        <dbReference type="PROSITE" id="PS50893"/>
    </source>
</evidence>
<dbReference type="InterPro" id="IPR003439">
    <property type="entry name" value="ABC_transporter-like_ATP-bd"/>
</dbReference>
<keyword evidence="5" id="KW-0547">Nucleotide-binding</keyword>
<feature type="non-terminal residue" evidence="11">
    <location>
        <position position="639"/>
    </location>
</feature>
<proteinExistence type="inferred from homology"/>
<name>A0A8J9VTG5_9NEOP</name>
<dbReference type="SUPFAM" id="SSF52540">
    <property type="entry name" value="P-loop containing nucleoside triphosphate hydrolases"/>
    <property type="match status" value="1"/>
</dbReference>
<evidence type="ECO:0000256" key="1">
    <source>
        <dbReference type="ARBA" id="ARBA00004141"/>
    </source>
</evidence>
<feature type="transmembrane region" description="Helical" evidence="9">
    <location>
        <begin position="387"/>
        <end position="409"/>
    </location>
</feature>
<evidence type="ECO:0000256" key="9">
    <source>
        <dbReference type="SAM" id="Phobius"/>
    </source>
</evidence>
<evidence type="ECO:0000256" key="5">
    <source>
        <dbReference type="ARBA" id="ARBA00022741"/>
    </source>
</evidence>
<feature type="transmembrane region" description="Helical" evidence="9">
    <location>
        <begin position="462"/>
        <end position="491"/>
    </location>
</feature>
<dbReference type="InterPro" id="IPR027417">
    <property type="entry name" value="P-loop_NTPase"/>
</dbReference>
<feature type="transmembrane region" description="Helical" evidence="9">
    <location>
        <begin position="559"/>
        <end position="581"/>
    </location>
</feature>
<evidence type="ECO:0000256" key="4">
    <source>
        <dbReference type="ARBA" id="ARBA00022692"/>
    </source>
</evidence>
<feature type="transmembrane region" description="Helical" evidence="9">
    <location>
        <begin position="530"/>
        <end position="547"/>
    </location>
</feature>
<dbReference type="GO" id="GO:0005524">
    <property type="term" value="F:ATP binding"/>
    <property type="evidence" value="ECO:0007669"/>
    <property type="project" value="UniProtKB-KW"/>
</dbReference>
<organism evidence="11 12">
    <name type="scientific">Brenthis ino</name>
    <name type="common">lesser marbled fritillary</name>
    <dbReference type="NCBI Taxonomy" id="405034"/>
    <lineage>
        <taxon>Eukaryota</taxon>
        <taxon>Metazoa</taxon>
        <taxon>Ecdysozoa</taxon>
        <taxon>Arthropoda</taxon>
        <taxon>Hexapoda</taxon>
        <taxon>Insecta</taxon>
        <taxon>Pterygota</taxon>
        <taxon>Neoptera</taxon>
        <taxon>Endopterygota</taxon>
        <taxon>Lepidoptera</taxon>
        <taxon>Glossata</taxon>
        <taxon>Ditrysia</taxon>
        <taxon>Papilionoidea</taxon>
        <taxon>Nymphalidae</taxon>
        <taxon>Heliconiinae</taxon>
        <taxon>Argynnini</taxon>
        <taxon>Brenthis</taxon>
    </lineage>
</organism>
<keyword evidence="4 9" id="KW-0812">Transmembrane</keyword>
<protein>
    <recommendedName>
        <fullName evidence="10">ABC transporter domain-containing protein</fullName>
    </recommendedName>
</protein>
<dbReference type="InterPro" id="IPR017871">
    <property type="entry name" value="ABC_transporter-like_CS"/>
</dbReference>
<dbReference type="CDD" id="cd03213">
    <property type="entry name" value="ABCG_EPDR"/>
    <property type="match status" value="1"/>
</dbReference>
<dbReference type="GO" id="GO:0140359">
    <property type="term" value="F:ABC-type transporter activity"/>
    <property type="evidence" value="ECO:0007669"/>
    <property type="project" value="InterPro"/>
</dbReference>
<dbReference type="SMART" id="SM00382">
    <property type="entry name" value="AAA"/>
    <property type="match status" value="1"/>
</dbReference>
<keyword evidence="8 9" id="KW-0472">Membrane</keyword>
<dbReference type="OrthoDB" id="66620at2759"/>
<dbReference type="GO" id="GO:0016887">
    <property type="term" value="F:ATP hydrolysis activity"/>
    <property type="evidence" value="ECO:0007669"/>
    <property type="project" value="InterPro"/>
</dbReference>
<evidence type="ECO:0000256" key="7">
    <source>
        <dbReference type="ARBA" id="ARBA00022989"/>
    </source>
</evidence>
<dbReference type="Gene3D" id="3.40.50.300">
    <property type="entry name" value="P-loop containing nucleotide triphosphate hydrolases"/>
    <property type="match status" value="1"/>
</dbReference>
<comment type="subcellular location">
    <subcellularLocation>
        <location evidence="1">Membrane</location>
        <topology evidence="1">Multi-pass membrane protein</topology>
    </subcellularLocation>
</comment>
<evidence type="ECO:0000256" key="8">
    <source>
        <dbReference type="ARBA" id="ARBA00023136"/>
    </source>
</evidence>
<feature type="transmembrane region" description="Helical" evidence="9">
    <location>
        <begin position="611"/>
        <end position="633"/>
    </location>
</feature>
<dbReference type="Proteomes" id="UP000838878">
    <property type="component" value="Chromosome 8"/>
</dbReference>
<keyword evidence="7 9" id="KW-1133">Transmembrane helix</keyword>
<dbReference type="Pfam" id="PF00005">
    <property type="entry name" value="ABC_tran"/>
    <property type="match status" value="1"/>
</dbReference>
<comment type="similarity">
    <text evidence="2">Belongs to the ABC transporter superfamily. ABCG family. Eye pigment precursor importer (TC 3.A.1.204) subfamily.</text>
</comment>
<dbReference type="Pfam" id="PF01061">
    <property type="entry name" value="ABC2_membrane"/>
    <property type="match status" value="1"/>
</dbReference>
<dbReference type="AlphaFoldDB" id="A0A8J9VTG5"/>
<keyword evidence="6" id="KW-0067">ATP-binding</keyword>
<dbReference type="PROSITE" id="PS00211">
    <property type="entry name" value="ABC_TRANSPORTER_1"/>
    <property type="match status" value="1"/>
</dbReference>
<dbReference type="InterPro" id="IPR003593">
    <property type="entry name" value="AAA+_ATPase"/>
</dbReference>
<keyword evidence="3" id="KW-0813">Transport</keyword>
<keyword evidence="12" id="KW-1185">Reference proteome</keyword>
<evidence type="ECO:0000313" key="12">
    <source>
        <dbReference type="Proteomes" id="UP000838878"/>
    </source>
</evidence>
<evidence type="ECO:0000256" key="3">
    <source>
        <dbReference type="ARBA" id="ARBA00022448"/>
    </source>
</evidence>
<dbReference type="InterPro" id="IPR013525">
    <property type="entry name" value="ABC2_TM"/>
</dbReference>
<dbReference type="PANTHER" id="PTHR48041">
    <property type="entry name" value="ABC TRANSPORTER G FAMILY MEMBER 28"/>
    <property type="match status" value="1"/>
</dbReference>
<gene>
    <name evidence="11" type="ORF">BINO364_LOCUS14645</name>
</gene>
<feature type="domain" description="ABC transporter" evidence="10">
    <location>
        <begin position="16"/>
        <end position="251"/>
    </location>
</feature>